<dbReference type="InterPro" id="IPR050624">
    <property type="entry name" value="HTH-type_Tx_Regulator"/>
</dbReference>
<dbReference type="Gene3D" id="1.10.357.10">
    <property type="entry name" value="Tetracycline Repressor, domain 2"/>
    <property type="match status" value="1"/>
</dbReference>
<dbReference type="PROSITE" id="PS50977">
    <property type="entry name" value="HTH_TETR_2"/>
    <property type="match status" value="1"/>
</dbReference>
<dbReference type="SUPFAM" id="SSF46689">
    <property type="entry name" value="Homeodomain-like"/>
    <property type="match status" value="1"/>
</dbReference>
<feature type="domain" description="HTH tetR-type" evidence="3">
    <location>
        <begin position="3"/>
        <end position="63"/>
    </location>
</feature>
<dbReference type="PANTHER" id="PTHR43479">
    <property type="entry name" value="ACREF/ENVCD OPERON REPRESSOR-RELATED"/>
    <property type="match status" value="1"/>
</dbReference>
<evidence type="ECO:0000256" key="2">
    <source>
        <dbReference type="PROSITE-ProRule" id="PRU00335"/>
    </source>
</evidence>
<dbReference type="Pfam" id="PF00440">
    <property type="entry name" value="TetR_N"/>
    <property type="match status" value="1"/>
</dbReference>
<protein>
    <submittedName>
        <fullName evidence="4">TetR family transcriptional regulator</fullName>
    </submittedName>
</protein>
<evidence type="ECO:0000313" key="4">
    <source>
        <dbReference type="EMBL" id="TPR26404.1"/>
    </source>
</evidence>
<dbReference type="InterPro" id="IPR039532">
    <property type="entry name" value="TetR_C_Firmicutes"/>
</dbReference>
<dbReference type="InterPro" id="IPR009057">
    <property type="entry name" value="Homeodomain-like_sf"/>
</dbReference>
<dbReference type="EMBL" id="QUAV01000001">
    <property type="protein sequence ID" value="TPR26404.1"/>
    <property type="molecule type" value="Genomic_DNA"/>
</dbReference>
<reference evidence="4 5" key="1">
    <citation type="submission" date="2018-08" db="EMBL/GenBank/DDBJ databases">
        <title>Comparative genomics of wild bee and flower associated Lactobacillus reveals potential adaptation to the bee host.</title>
        <authorList>
            <person name="Vuong H.Q."/>
            <person name="Mcfrederick Q.S."/>
        </authorList>
    </citation>
    <scope>NUCLEOTIDE SEQUENCE [LARGE SCALE GENOMIC DNA]</scope>
    <source>
        <strain evidence="4 5">HV_13</strain>
    </source>
</reference>
<evidence type="ECO:0000313" key="5">
    <source>
        <dbReference type="Proteomes" id="UP000777560"/>
    </source>
</evidence>
<keyword evidence="1 2" id="KW-0238">DNA-binding</keyword>
<keyword evidence="5" id="KW-1185">Reference proteome</keyword>
<sequence>MKDATMNKILNALEKLLQHHNINNISVLSICKECGIVPQTFYNHFHDKYDLIAWSFKKDVLMSLKNFPKDYSVQSIKALLDSLKSRKSFYKKVYIDDDQHYVDNYTHRLNVQLAERIVRLYSWNHKMNINEQLIIQYHMYGIMRVFKLWLFGCMDITTDQLAKFQYKETPKFLIDALNEHVFNNSDFDDIF</sequence>
<dbReference type="PANTHER" id="PTHR43479:SF7">
    <property type="entry name" value="TETR-FAMILY TRANSCRIPTIONAL REGULATOR"/>
    <property type="match status" value="1"/>
</dbReference>
<proteinExistence type="predicted"/>
<feature type="DNA-binding region" description="H-T-H motif" evidence="2">
    <location>
        <begin position="26"/>
        <end position="45"/>
    </location>
</feature>
<evidence type="ECO:0000259" key="3">
    <source>
        <dbReference type="PROSITE" id="PS50977"/>
    </source>
</evidence>
<accession>A0ABY2Z2W9</accession>
<name>A0ABY2Z2W9_9LACO</name>
<dbReference type="InterPro" id="IPR001647">
    <property type="entry name" value="HTH_TetR"/>
</dbReference>
<organism evidence="4 5">
    <name type="scientific">Apilactobacillus micheneri</name>
    <dbReference type="NCBI Taxonomy" id="1899430"/>
    <lineage>
        <taxon>Bacteria</taxon>
        <taxon>Bacillati</taxon>
        <taxon>Bacillota</taxon>
        <taxon>Bacilli</taxon>
        <taxon>Lactobacillales</taxon>
        <taxon>Lactobacillaceae</taxon>
        <taxon>Apilactobacillus</taxon>
    </lineage>
</organism>
<comment type="caution">
    <text evidence="4">The sequence shown here is derived from an EMBL/GenBank/DDBJ whole genome shotgun (WGS) entry which is preliminary data.</text>
</comment>
<dbReference type="RefSeq" id="WP_140925785.1">
    <property type="nucleotide sequence ID" value="NZ_QUAY01000001.1"/>
</dbReference>
<dbReference type="Pfam" id="PF14278">
    <property type="entry name" value="TetR_C_8"/>
    <property type="match status" value="1"/>
</dbReference>
<gene>
    <name evidence="4" type="ORF">DY114_01535</name>
</gene>
<dbReference type="Proteomes" id="UP000777560">
    <property type="component" value="Unassembled WGS sequence"/>
</dbReference>
<evidence type="ECO:0000256" key="1">
    <source>
        <dbReference type="ARBA" id="ARBA00023125"/>
    </source>
</evidence>